<keyword evidence="2" id="KW-1185">Reference proteome</keyword>
<dbReference type="RefSeq" id="WP_323983018.1">
    <property type="nucleotide sequence ID" value="NZ_JAYKBW010000005.1"/>
</dbReference>
<dbReference type="Proteomes" id="UP001311730">
    <property type="component" value="Unassembled WGS sequence"/>
</dbReference>
<name>A0ABU5Z950_9FLAO</name>
<dbReference type="EMBL" id="JAYKBW010000005">
    <property type="protein sequence ID" value="MEB3074662.1"/>
    <property type="molecule type" value="Genomic_DNA"/>
</dbReference>
<sequence length="117" mass="13585">MKIREIVNNNYLIDLITDNYNTPFWEIAYHWHRTYQAKGIQYQHFVGEITTTYNIPEALISLLDKQCQLVNEGVFSVGEIIGDKIKAFELKLQNKNVTIVNLYIEGDGVDFCIVENN</sequence>
<evidence type="ECO:0000313" key="2">
    <source>
        <dbReference type="Proteomes" id="UP001311730"/>
    </source>
</evidence>
<reference evidence="1 2" key="1">
    <citation type="submission" date="2023-12" db="EMBL/GenBank/DDBJ databases">
        <title>Genomic sequences of Capnocytophaga and Parvimonas strains.</title>
        <authorList>
            <person name="Watt R.M."/>
            <person name="Wang M."/>
            <person name="Yang T."/>
            <person name="Tong W.M."/>
        </authorList>
    </citation>
    <scope>NUCLEOTIDE SEQUENCE [LARGE SCALE GENOMIC DNA]</scope>
    <source>
        <strain evidence="1 2">CCUG 13096</strain>
    </source>
</reference>
<protein>
    <submittedName>
        <fullName evidence="1">Uncharacterized protein</fullName>
    </submittedName>
</protein>
<comment type="caution">
    <text evidence="1">The sequence shown here is derived from an EMBL/GenBank/DDBJ whole genome shotgun (WGS) entry which is preliminary data.</text>
</comment>
<organism evidence="1 2">
    <name type="scientific">Capnocytophaga gingivalis</name>
    <dbReference type="NCBI Taxonomy" id="1017"/>
    <lineage>
        <taxon>Bacteria</taxon>
        <taxon>Pseudomonadati</taxon>
        <taxon>Bacteroidota</taxon>
        <taxon>Flavobacteriia</taxon>
        <taxon>Flavobacteriales</taxon>
        <taxon>Flavobacteriaceae</taxon>
        <taxon>Capnocytophaga</taxon>
    </lineage>
</organism>
<proteinExistence type="predicted"/>
<gene>
    <name evidence="1" type="ORF">VJJ08_05025</name>
</gene>
<accession>A0ABU5Z950</accession>
<evidence type="ECO:0000313" key="1">
    <source>
        <dbReference type="EMBL" id="MEB3074662.1"/>
    </source>
</evidence>